<dbReference type="Gene3D" id="3.40.50.2300">
    <property type="match status" value="1"/>
</dbReference>
<dbReference type="GO" id="GO:0005524">
    <property type="term" value="F:ATP binding"/>
    <property type="evidence" value="ECO:0007669"/>
    <property type="project" value="UniProtKB-KW"/>
</dbReference>
<evidence type="ECO:0000256" key="2">
    <source>
        <dbReference type="ARBA" id="ARBA00022741"/>
    </source>
</evidence>
<proteinExistence type="predicted"/>
<dbReference type="Gene3D" id="1.10.8.60">
    <property type="match status" value="1"/>
</dbReference>
<dbReference type="Pfam" id="PF25601">
    <property type="entry name" value="AAA_lid_14"/>
    <property type="match status" value="1"/>
</dbReference>
<dbReference type="InterPro" id="IPR011006">
    <property type="entry name" value="CheY-like_superfamily"/>
</dbReference>
<keyword evidence="5" id="KW-0805">Transcription regulation</keyword>
<keyword evidence="11" id="KW-1185">Reference proteome</keyword>
<keyword evidence="4" id="KW-0902">Two-component regulatory system</keyword>
<evidence type="ECO:0000256" key="3">
    <source>
        <dbReference type="ARBA" id="ARBA00022840"/>
    </source>
</evidence>
<dbReference type="FunFam" id="3.40.50.300:FF:000006">
    <property type="entry name" value="DNA-binding transcriptional regulator NtrC"/>
    <property type="match status" value="1"/>
</dbReference>
<dbReference type="InterPro" id="IPR002197">
    <property type="entry name" value="HTH_Fis"/>
</dbReference>
<dbReference type="PROSITE" id="PS50110">
    <property type="entry name" value="RESPONSE_REGULATORY"/>
    <property type="match status" value="1"/>
</dbReference>
<dbReference type="SMART" id="SM00382">
    <property type="entry name" value="AAA"/>
    <property type="match status" value="1"/>
</dbReference>
<dbReference type="PROSITE" id="PS00675">
    <property type="entry name" value="SIGMA54_INTERACT_1"/>
    <property type="match status" value="1"/>
</dbReference>
<evidence type="ECO:0000313" key="11">
    <source>
        <dbReference type="Proteomes" id="UP000190027"/>
    </source>
</evidence>
<feature type="domain" description="Response regulatory" evidence="9">
    <location>
        <begin position="7"/>
        <end position="121"/>
    </location>
</feature>
<sequence>MSNNRKIVLVVDDEPGHRKMVRAVLEDAGWRVLEAESGDAALDVLSRETPHTALVDMRMPGMDGLTLLREIHARIPGLPVVLLTAYGSVGSAVEAMKKGAYDYLTKPADNEELKAVLEKCWEYSRLISENARLRKQAEQDGGDRSLVGATPGMHHVRELIEQAGPSEASVLVLGESGTGKELVAEGLHSASMRNGRPLIKVNCAALPADLLESELFGYVKGAFTGAVRDKPGRFQLANHGTLFLDEIGEMPAALQAKLLRALQEKTIEPLGGVEVVNVDVRIIAATNRDLQEEIREGRFREDLYYRLAVLEIRIPPLRERVADLPLLVSHLLRKLGKKNNKPVRTVSPAFLDALSGYNWPGNVRELENVLERALILSRSDELGTDLLPPQVCGNNAEAETGTEQTTPPVDASTALEDAERQAIIRALEQHGGHRERTADALGISRRTLQYKLKKYGLTRR</sequence>
<reference evidence="10 11" key="1">
    <citation type="submission" date="2017-02" db="EMBL/GenBank/DDBJ databases">
        <authorList>
            <person name="Peterson S.W."/>
        </authorList>
    </citation>
    <scope>NUCLEOTIDE SEQUENCE [LARGE SCALE GENOMIC DNA]</scope>
    <source>
        <strain evidence="10 11">DSM 16080</strain>
    </source>
</reference>
<dbReference type="Pfam" id="PF00072">
    <property type="entry name" value="Response_reg"/>
    <property type="match status" value="1"/>
</dbReference>
<keyword evidence="2" id="KW-0547">Nucleotide-binding</keyword>
<gene>
    <name evidence="10" type="ORF">SAMN02745704_00377</name>
</gene>
<organism evidence="10 11">
    <name type="scientific">Paucidesulfovibrio gracilis DSM 16080</name>
    <dbReference type="NCBI Taxonomy" id="1121449"/>
    <lineage>
        <taxon>Bacteria</taxon>
        <taxon>Pseudomonadati</taxon>
        <taxon>Thermodesulfobacteriota</taxon>
        <taxon>Desulfovibrionia</taxon>
        <taxon>Desulfovibrionales</taxon>
        <taxon>Desulfovibrionaceae</taxon>
        <taxon>Paucidesulfovibrio</taxon>
    </lineage>
</organism>
<dbReference type="Gene3D" id="1.10.10.60">
    <property type="entry name" value="Homeodomain-like"/>
    <property type="match status" value="1"/>
</dbReference>
<evidence type="ECO:0000256" key="7">
    <source>
        <dbReference type="PROSITE-ProRule" id="PRU00169"/>
    </source>
</evidence>
<dbReference type="FunFam" id="3.40.50.2300:FF:000018">
    <property type="entry name" value="DNA-binding transcriptional regulator NtrC"/>
    <property type="match status" value="1"/>
</dbReference>
<dbReference type="GO" id="GO:0000160">
    <property type="term" value="P:phosphorelay signal transduction system"/>
    <property type="evidence" value="ECO:0007669"/>
    <property type="project" value="UniProtKB-KW"/>
</dbReference>
<dbReference type="RefSeq" id="WP_078715946.1">
    <property type="nucleotide sequence ID" value="NZ_FUYC01000001.1"/>
</dbReference>
<dbReference type="SUPFAM" id="SSF46689">
    <property type="entry name" value="Homeodomain-like"/>
    <property type="match status" value="1"/>
</dbReference>
<dbReference type="InterPro" id="IPR009057">
    <property type="entry name" value="Homeodomain-like_sf"/>
</dbReference>
<dbReference type="SUPFAM" id="SSF52540">
    <property type="entry name" value="P-loop containing nucleoside triphosphate hydrolases"/>
    <property type="match status" value="1"/>
</dbReference>
<dbReference type="STRING" id="1121449.SAMN02745704_00377"/>
<dbReference type="PANTHER" id="PTHR32071">
    <property type="entry name" value="TRANSCRIPTIONAL REGULATORY PROTEIN"/>
    <property type="match status" value="1"/>
</dbReference>
<evidence type="ECO:0000256" key="5">
    <source>
        <dbReference type="ARBA" id="ARBA00023015"/>
    </source>
</evidence>
<dbReference type="InterPro" id="IPR001789">
    <property type="entry name" value="Sig_transdc_resp-reg_receiver"/>
</dbReference>
<evidence type="ECO:0000256" key="4">
    <source>
        <dbReference type="ARBA" id="ARBA00023012"/>
    </source>
</evidence>
<feature type="modified residue" description="4-aspartylphosphate" evidence="7">
    <location>
        <position position="56"/>
    </location>
</feature>
<dbReference type="InterPro" id="IPR058031">
    <property type="entry name" value="AAA_lid_NorR"/>
</dbReference>
<dbReference type="PROSITE" id="PS50045">
    <property type="entry name" value="SIGMA54_INTERACT_4"/>
    <property type="match status" value="1"/>
</dbReference>
<dbReference type="PANTHER" id="PTHR32071:SF113">
    <property type="entry name" value="ALGINATE BIOSYNTHESIS TRANSCRIPTIONAL REGULATORY PROTEIN ALGB"/>
    <property type="match status" value="1"/>
</dbReference>
<dbReference type="InterPro" id="IPR003593">
    <property type="entry name" value="AAA+_ATPase"/>
</dbReference>
<dbReference type="OrthoDB" id="9763792at2"/>
<name>A0A1T4W514_9BACT</name>
<keyword evidence="3" id="KW-0067">ATP-binding</keyword>
<dbReference type="InterPro" id="IPR027417">
    <property type="entry name" value="P-loop_NTPase"/>
</dbReference>
<protein>
    <submittedName>
        <fullName evidence="10">DNA-binding transcriptional response regulator, NtrC family, contains REC, AAA-type ATPase, and a Fis-type DNA-binding domains</fullName>
    </submittedName>
</protein>
<dbReference type="PROSITE" id="PS00688">
    <property type="entry name" value="SIGMA54_INTERACT_3"/>
    <property type="match status" value="1"/>
</dbReference>
<dbReference type="Pfam" id="PF00158">
    <property type="entry name" value="Sigma54_activat"/>
    <property type="match status" value="1"/>
</dbReference>
<keyword evidence="10" id="KW-0238">DNA-binding</keyword>
<evidence type="ECO:0000256" key="1">
    <source>
        <dbReference type="ARBA" id="ARBA00022553"/>
    </source>
</evidence>
<dbReference type="InterPro" id="IPR002078">
    <property type="entry name" value="Sigma_54_int"/>
</dbReference>
<evidence type="ECO:0000313" key="10">
    <source>
        <dbReference type="EMBL" id="SKA72414.1"/>
    </source>
</evidence>
<keyword evidence="6" id="KW-0804">Transcription</keyword>
<feature type="domain" description="Sigma-54 factor interaction" evidence="8">
    <location>
        <begin position="146"/>
        <end position="375"/>
    </location>
</feature>
<evidence type="ECO:0000256" key="6">
    <source>
        <dbReference type="ARBA" id="ARBA00023163"/>
    </source>
</evidence>
<dbReference type="AlphaFoldDB" id="A0A1T4W514"/>
<evidence type="ECO:0000259" key="9">
    <source>
        <dbReference type="PROSITE" id="PS50110"/>
    </source>
</evidence>
<dbReference type="Pfam" id="PF02954">
    <property type="entry name" value="HTH_8"/>
    <property type="match status" value="1"/>
</dbReference>
<evidence type="ECO:0000259" key="8">
    <source>
        <dbReference type="PROSITE" id="PS50045"/>
    </source>
</evidence>
<dbReference type="GO" id="GO:0006355">
    <property type="term" value="P:regulation of DNA-templated transcription"/>
    <property type="evidence" value="ECO:0007669"/>
    <property type="project" value="InterPro"/>
</dbReference>
<dbReference type="Gene3D" id="3.40.50.300">
    <property type="entry name" value="P-loop containing nucleotide triphosphate hydrolases"/>
    <property type="match status" value="1"/>
</dbReference>
<keyword evidence="1 7" id="KW-0597">Phosphoprotein</keyword>
<dbReference type="PRINTS" id="PR01590">
    <property type="entry name" value="HTHFIS"/>
</dbReference>
<dbReference type="InterPro" id="IPR025662">
    <property type="entry name" value="Sigma_54_int_dom_ATP-bd_1"/>
</dbReference>
<accession>A0A1T4W514</accession>
<dbReference type="CDD" id="cd00009">
    <property type="entry name" value="AAA"/>
    <property type="match status" value="1"/>
</dbReference>
<dbReference type="GO" id="GO:0043565">
    <property type="term" value="F:sequence-specific DNA binding"/>
    <property type="evidence" value="ECO:0007669"/>
    <property type="project" value="InterPro"/>
</dbReference>
<dbReference type="Proteomes" id="UP000190027">
    <property type="component" value="Unassembled WGS sequence"/>
</dbReference>
<dbReference type="InterPro" id="IPR025944">
    <property type="entry name" value="Sigma_54_int_dom_CS"/>
</dbReference>
<dbReference type="SUPFAM" id="SSF52172">
    <property type="entry name" value="CheY-like"/>
    <property type="match status" value="1"/>
</dbReference>
<dbReference type="EMBL" id="FUYC01000001">
    <property type="protein sequence ID" value="SKA72414.1"/>
    <property type="molecule type" value="Genomic_DNA"/>
</dbReference>
<dbReference type="SMART" id="SM00448">
    <property type="entry name" value="REC"/>
    <property type="match status" value="1"/>
</dbReference>